<dbReference type="AlphaFoldDB" id="A0A4P9ZJ96"/>
<dbReference type="EMBL" id="ML004350">
    <property type="protein sequence ID" value="RKP33133.1"/>
    <property type="molecule type" value="Genomic_DNA"/>
</dbReference>
<accession>A0A4P9ZJ96</accession>
<dbReference type="Pfam" id="PF08351">
    <property type="entry name" value="TmcA_N"/>
    <property type="match status" value="1"/>
</dbReference>
<feature type="non-terminal residue" evidence="3">
    <location>
        <position position="250"/>
    </location>
</feature>
<keyword evidence="4" id="KW-1185">Reference proteome</keyword>
<evidence type="ECO:0000256" key="1">
    <source>
        <dbReference type="ARBA" id="ARBA00022552"/>
    </source>
</evidence>
<sequence>MVRKAIDSRIHTLIKNGVENRHRSFFVIVGDRGKDQVVNLHWILSQAQVASRPSVLWCYKKELGFTSHRKKREAKIKSDIKKGIRKANDEDPFELFISVTDIRYTYYKETQNILGTTFGMCVLQDFEALTPNLLARTVETVEGGGLVVLLLKTMNSLKQLYTMTMDVHSRYRTEAHQDVVARFNERFILSLGSCDSCLVVDDELNVLPISMGKNTKPLPTRAPEDRVSDKDRQLADLKASLAGTQPIGSL</sequence>
<evidence type="ECO:0000313" key="4">
    <source>
        <dbReference type="Proteomes" id="UP000268162"/>
    </source>
</evidence>
<name>A0A4P9ZJ96_9FUNG</name>
<dbReference type="FunFam" id="3.40.50.11040:FF:000002">
    <property type="entry name" value="RNA cytidine acetyltransferase"/>
    <property type="match status" value="1"/>
</dbReference>
<dbReference type="GO" id="GO:0000049">
    <property type="term" value="F:tRNA binding"/>
    <property type="evidence" value="ECO:0007669"/>
    <property type="project" value="TreeGrafter"/>
</dbReference>
<gene>
    <name evidence="3" type="ORF">BJ085DRAFT_36458</name>
</gene>
<dbReference type="PANTHER" id="PTHR10925:SF5">
    <property type="entry name" value="RNA CYTIDINE ACETYLTRANSFERASE"/>
    <property type="match status" value="1"/>
</dbReference>
<dbReference type="PANTHER" id="PTHR10925">
    <property type="entry name" value="N-ACETYLTRANSFERASE 10"/>
    <property type="match status" value="1"/>
</dbReference>
<dbReference type="GO" id="GO:1904812">
    <property type="term" value="P:rRNA acetylation involved in maturation of SSU-rRNA"/>
    <property type="evidence" value="ECO:0007669"/>
    <property type="project" value="TreeGrafter"/>
</dbReference>
<keyword evidence="1" id="KW-0698">rRNA processing</keyword>
<dbReference type="STRING" id="215637.A0A4P9ZJ96"/>
<dbReference type="Proteomes" id="UP000268162">
    <property type="component" value="Unassembled WGS sequence"/>
</dbReference>
<dbReference type="GO" id="GO:0005730">
    <property type="term" value="C:nucleolus"/>
    <property type="evidence" value="ECO:0007669"/>
    <property type="project" value="TreeGrafter"/>
</dbReference>
<dbReference type="InterPro" id="IPR013562">
    <property type="entry name" value="TmcA/NAT10_N"/>
</dbReference>
<protein>
    <recommendedName>
        <fullName evidence="2">TmcA/NAT10 N-terminal domain-containing protein</fullName>
    </recommendedName>
</protein>
<feature type="domain" description="TmcA/NAT10 N-terminal" evidence="2">
    <location>
        <begin position="9"/>
        <end position="201"/>
    </location>
</feature>
<reference evidence="4" key="1">
    <citation type="journal article" date="2018" name="Nat. Microbiol.">
        <title>Leveraging single-cell genomics to expand the fungal tree of life.</title>
        <authorList>
            <person name="Ahrendt S.R."/>
            <person name="Quandt C.A."/>
            <person name="Ciobanu D."/>
            <person name="Clum A."/>
            <person name="Salamov A."/>
            <person name="Andreopoulos B."/>
            <person name="Cheng J.F."/>
            <person name="Woyke T."/>
            <person name="Pelin A."/>
            <person name="Henrissat B."/>
            <person name="Reynolds N.K."/>
            <person name="Benny G.L."/>
            <person name="Smith M.E."/>
            <person name="James T.Y."/>
            <person name="Grigoriev I.V."/>
        </authorList>
    </citation>
    <scope>NUCLEOTIDE SEQUENCE [LARGE SCALE GENOMIC DNA]</scope>
    <source>
        <strain evidence="4">RSA 468</strain>
    </source>
</reference>
<evidence type="ECO:0000313" key="3">
    <source>
        <dbReference type="EMBL" id="RKP33133.1"/>
    </source>
</evidence>
<organism evidence="3 4">
    <name type="scientific">Dimargaris cristalligena</name>
    <dbReference type="NCBI Taxonomy" id="215637"/>
    <lineage>
        <taxon>Eukaryota</taxon>
        <taxon>Fungi</taxon>
        <taxon>Fungi incertae sedis</taxon>
        <taxon>Zoopagomycota</taxon>
        <taxon>Kickxellomycotina</taxon>
        <taxon>Dimargaritomycetes</taxon>
        <taxon>Dimargaritales</taxon>
        <taxon>Dimargaritaceae</taxon>
        <taxon>Dimargaris</taxon>
    </lineage>
</organism>
<proteinExistence type="predicted"/>
<dbReference type="GO" id="GO:0030686">
    <property type="term" value="C:90S preribosome"/>
    <property type="evidence" value="ECO:0007669"/>
    <property type="project" value="TreeGrafter"/>
</dbReference>
<dbReference type="Gene3D" id="3.40.50.11040">
    <property type="match status" value="1"/>
</dbReference>
<dbReference type="GO" id="GO:1990883">
    <property type="term" value="F:18S rRNA cytidine N-acetyltransferase activity"/>
    <property type="evidence" value="ECO:0007669"/>
    <property type="project" value="TreeGrafter"/>
</dbReference>
<dbReference type="InterPro" id="IPR032672">
    <property type="entry name" value="TmcA/NAT10/Kre33"/>
</dbReference>
<evidence type="ECO:0000259" key="2">
    <source>
        <dbReference type="Pfam" id="PF08351"/>
    </source>
</evidence>